<reference evidence="1 2" key="1">
    <citation type="journal article" date="2013" name="Proc. Natl. Acad. Sci. U.S.A.">
        <title>Genome of an arbuscular mycorrhizal fungus provides insight into the oldest plant symbiosis.</title>
        <authorList>
            <person name="Tisserant E."/>
            <person name="Malbreil M."/>
            <person name="Kuo A."/>
            <person name="Kohler A."/>
            <person name="Symeonidi A."/>
            <person name="Balestrini R."/>
            <person name="Charron P."/>
            <person name="Duensing N."/>
            <person name="Frei Dit Frey N."/>
            <person name="Gianinazzi-Pearson V."/>
            <person name="Gilbert L.B."/>
            <person name="Handa Y."/>
            <person name="Herr J.R."/>
            <person name="Hijri M."/>
            <person name="Koul R."/>
            <person name="Kawaguchi M."/>
            <person name="Krajinski F."/>
            <person name="Lammers P.J."/>
            <person name="Masclaux F.G."/>
            <person name="Murat C."/>
            <person name="Morin E."/>
            <person name="Ndikumana S."/>
            <person name="Pagni M."/>
            <person name="Petitpierre D."/>
            <person name="Requena N."/>
            <person name="Rosikiewicz P."/>
            <person name="Riley R."/>
            <person name="Saito K."/>
            <person name="San Clemente H."/>
            <person name="Shapiro H."/>
            <person name="van Tuinen D."/>
            <person name="Becard G."/>
            <person name="Bonfante P."/>
            <person name="Paszkowski U."/>
            <person name="Shachar-Hill Y.Y."/>
            <person name="Tuskan G.A."/>
            <person name="Young P.W."/>
            <person name="Sanders I.R."/>
            <person name="Henrissat B."/>
            <person name="Rensing S.A."/>
            <person name="Grigoriev I.V."/>
            <person name="Corradi N."/>
            <person name="Roux C."/>
            <person name="Martin F."/>
        </authorList>
    </citation>
    <scope>NUCLEOTIDE SEQUENCE [LARGE SCALE GENOMIC DNA]</scope>
    <source>
        <strain evidence="1 2">DAOM 197198</strain>
    </source>
</reference>
<accession>A0A2H5R196</accession>
<evidence type="ECO:0000313" key="1">
    <source>
        <dbReference type="EMBL" id="POG64555.1"/>
    </source>
</evidence>
<proteinExistence type="predicted"/>
<protein>
    <submittedName>
        <fullName evidence="1">Uncharacterized protein</fullName>
    </submittedName>
</protein>
<dbReference type="AlphaFoldDB" id="A0A2H5R196"/>
<dbReference type="EMBL" id="AUPC02000237">
    <property type="protein sequence ID" value="POG64555.1"/>
    <property type="molecule type" value="Genomic_DNA"/>
</dbReference>
<evidence type="ECO:0000313" key="2">
    <source>
        <dbReference type="Proteomes" id="UP000018888"/>
    </source>
</evidence>
<gene>
    <name evidence="1" type="ORF">GLOIN_2v1881236</name>
</gene>
<dbReference type="Proteomes" id="UP000018888">
    <property type="component" value="Unassembled WGS sequence"/>
</dbReference>
<sequence length="285" mass="31563">MIHDPPKFSLTVELNKSPPSILVCLIHNGPTLVTAKYYTNFNNYINKVELPDDLVGDFSDLIGSNGKCRFFNGTSSSSSKLRGNAGGFYVLGFGQDENASGISSIVGDSDRGAFVFIGDTNNEMDWTQPIFLRETNLLSSVGTFGFIDYSRPAAAYDVGIIAPENIVAQVENPSLTIAVLLTNIGGYLGIWGIFGFLFGEKKVDPFGFMSRFIFIKQDRKKLFEELEKINGERSTKLNISKEEEKGSDSVTKTSKISNQTEFKNLLAKYYVETDFYEHAVETPDV</sequence>
<keyword evidence="2" id="KW-1185">Reference proteome</keyword>
<comment type="caution">
    <text evidence="1">The sequence shown here is derived from an EMBL/GenBank/DDBJ whole genome shotgun (WGS) entry which is preliminary data.</text>
</comment>
<organism evidence="1 2">
    <name type="scientific">Rhizophagus irregularis (strain DAOM 181602 / DAOM 197198 / MUCL 43194)</name>
    <name type="common">Arbuscular mycorrhizal fungus</name>
    <name type="synonym">Glomus intraradices</name>
    <dbReference type="NCBI Taxonomy" id="747089"/>
    <lineage>
        <taxon>Eukaryota</taxon>
        <taxon>Fungi</taxon>
        <taxon>Fungi incertae sedis</taxon>
        <taxon>Mucoromycota</taxon>
        <taxon>Glomeromycotina</taxon>
        <taxon>Glomeromycetes</taxon>
        <taxon>Glomerales</taxon>
        <taxon>Glomeraceae</taxon>
        <taxon>Rhizophagus</taxon>
    </lineage>
</organism>
<name>A0A2H5R196_RHIID</name>
<reference evidence="1 2" key="2">
    <citation type="journal article" date="2018" name="New Phytol.">
        <title>High intraspecific genome diversity in the model arbuscular mycorrhizal symbiont Rhizophagus irregularis.</title>
        <authorList>
            <person name="Chen E.C.H."/>
            <person name="Morin E."/>
            <person name="Beaudet D."/>
            <person name="Noel J."/>
            <person name="Yildirir G."/>
            <person name="Ndikumana S."/>
            <person name="Charron P."/>
            <person name="St-Onge C."/>
            <person name="Giorgi J."/>
            <person name="Kruger M."/>
            <person name="Marton T."/>
            <person name="Ropars J."/>
            <person name="Grigoriev I.V."/>
            <person name="Hainaut M."/>
            <person name="Henrissat B."/>
            <person name="Roux C."/>
            <person name="Martin F."/>
            <person name="Corradi N."/>
        </authorList>
    </citation>
    <scope>NUCLEOTIDE SEQUENCE [LARGE SCALE GENOMIC DNA]</scope>
    <source>
        <strain evidence="1 2">DAOM 197198</strain>
    </source>
</reference>
<dbReference type="VEuPathDB" id="FungiDB:RhiirFUN_007889"/>